<organism evidence="3 4">
    <name type="scientific">Chrysophaeum taylorii</name>
    <dbReference type="NCBI Taxonomy" id="2483200"/>
    <lineage>
        <taxon>Eukaryota</taxon>
        <taxon>Sar</taxon>
        <taxon>Stramenopiles</taxon>
        <taxon>Ochrophyta</taxon>
        <taxon>Pelagophyceae</taxon>
        <taxon>Pelagomonadales</taxon>
        <taxon>Pelagomonadaceae</taxon>
        <taxon>Chrysophaeum</taxon>
    </lineage>
</organism>
<feature type="signal peptide" evidence="2">
    <location>
        <begin position="1"/>
        <end position="16"/>
    </location>
</feature>
<accession>A0AAD7XT99</accession>
<dbReference type="SUPFAM" id="SSF51735">
    <property type="entry name" value="NAD(P)-binding Rossmann-fold domains"/>
    <property type="match status" value="1"/>
</dbReference>
<proteinExistence type="predicted"/>
<dbReference type="Proteomes" id="UP001230188">
    <property type="component" value="Unassembled WGS sequence"/>
</dbReference>
<keyword evidence="4" id="KW-1185">Reference proteome</keyword>
<evidence type="ECO:0000313" key="4">
    <source>
        <dbReference type="Proteomes" id="UP001230188"/>
    </source>
</evidence>
<keyword evidence="2" id="KW-0732">Signal</keyword>
<dbReference type="PANTHER" id="PTHR42898">
    <property type="entry name" value="TROPINONE REDUCTASE"/>
    <property type="match status" value="1"/>
</dbReference>
<dbReference type="InterPro" id="IPR036291">
    <property type="entry name" value="NAD(P)-bd_dom_sf"/>
</dbReference>
<dbReference type="InterPro" id="IPR045000">
    <property type="entry name" value="TR"/>
</dbReference>
<dbReference type="GO" id="GO:0016491">
    <property type="term" value="F:oxidoreductase activity"/>
    <property type="evidence" value="ECO:0007669"/>
    <property type="project" value="UniProtKB-KW"/>
</dbReference>
<reference evidence="3" key="1">
    <citation type="submission" date="2023-01" db="EMBL/GenBank/DDBJ databases">
        <title>Metagenome sequencing of chrysophaentin producing Chrysophaeum taylorii.</title>
        <authorList>
            <person name="Davison J."/>
            <person name="Bewley C."/>
        </authorList>
    </citation>
    <scope>NUCLEOTIDE SEQUENCE</scope>
    <source>
        <strain evidence="3">NIES-1699</strain>
    </source>
</reference>
<sequence>MRFVVVFFLLLSSCFAAESPRWSLRNKRALVTGGTKGIGLGVVEALVAAGCRVHTCSRDGEEVAGVCGGAVSGSVCDVSDREACEALVFEAVAAMGGLDILVNNVGTNVRKASVDFSQADVDKILATNLLSCWHLSVICHPHLKRAAAETGDASIVQISSVAGVVAMRSGALYGLTKGAMNQLARNLACEWAADGIRVNAVAPWYINTPLAEPVLADPTYRNKVLNRTPAGRVGRVEEVADVVAFLCMPAASYVSGQTICVDGGFTN</sequence>
<dbReference type="Pfam" id="PF13561">
    <property type="entry name" value="adh_short_C2"/>
    <property type="match status" value="1"/>
</dbReference>
<evidence type="ECO:0008006" key="5">
    <source>
        <dbReference type="Google" id="ProtNLM"/>
    </source>
</evidence>
<dbReference type="PRINTS" id="PR00081">
    <property type="entry name" value="GDHRDH"/>
</dbReference>
<protein>
    <recommendedName>
        <fullName evidence="5">Tropinone reductase</fullName>
    </recommendedName>
</protein>
<dbReference type="PANTHER" id="PTHR42898:SF6">
    <property type="entry name" value="NADP-DEPENDENT MANNITOL DEHYDROGENASE"/>
    <property type="match status" value="1"/>
</dbReference>
<evidence type="ECO:0000256" key="1">
    <source>
        <dbReference type="ARBA" id="ARBA00023002"/>
    </source>
</evidence>
<evidence type="ECO:0000313" key="3">
    <source>
        <dbReference type="EMBL" id="KAJ8611494.1"/>
    </source>
</evidence>
<gene>
    <name evidence="3" type="ORF">CTAYLR_010478</name>
</gene>
<keyword evidence="1" id="KW-0560">Oxidoreductase</keyword>
<dbReference type="FunFam" id="3.40.50.720:FF:000084">
    <property type="entry name" value="Short-chain dehydrogenase reductase"/>
    <property type="match status" value="1"/>
</dbReference>
<dbReference type="EMBL" id="JAQMWT010000072">
    <property type="protein sequence ID" value="KAJ8611494.1"/>
    <property type="molecule type" value="Genomic_DNA"/>
</dbReference>
<feature type="chain" id="PRO_5041948765" description="Tropinone reductase" evidence="2">
    <location>
        <begin position="17"/>
        <end position="267"/>
    </location>
</feature>
<evidence type="ECO:0000256" key="2">
    <source>
        <dbReference type="SAM" id="SignalP"/>
    </source>
</evidence>
<dbReference type="Gene3D" id="3.40.50.720">
    <property type="entry name" value="NAD(P)-binding Rossmann-like Domain"/>
    <property type="match status" value="1"/>
</dbReference>
<dbReference type="PRINTS" id="PR00080">
    <property type="entry name" value="SDRFAMILY"/>
</dbReference>
<dbReference type="AlphaFoldDB" id="A0AAD7XT99"/>
<name>A0AAD7XT99_9STRA</name>
<dbReference type="InterPro" id="IPR002347">
    <property type="entry name" value="SDR_fam"/>
</dbReference>
<comment type="caution">
    <text evidence="3">The sequence shown here is derived from an EMBL/GenBank/DDBJ whole genome shotgun (WGS) entry which is preliminary data.</text>
</comment>